<accession>A0A3B7MQI4</accession>
<dbReference type="Pfam" id="PF16657">
    <property type="entry name" value="Malt_amylase_C"/>
    <property type="match status" value="1"/>
</dbReference>
<dbReference type="GO" id="GO:0005975">
    <property type="term" value="P:carbohydrate metabolic process"/>
    <property type="evidence" value="ECO:0007669"/>
    <property type="project" value="InterPro"/>
</dbReference>
<organism evidence="2 3">
    <name type="scientific">Paraflavitalea soli</name>
    <dbReference type="NCBI Taxonomy" id="2315862"/>
    <lineage>
        <taxon>Bacteria</taxon>
        <taxon>Pseudomonadati</taxon>
        <taxon>Bacteroidota</taxon>
        <taxon>Chitinophagia</taxon>
        <taxon>Chitinophagales</taxon>
        <taxon>Chitinophagaceae</taxon>
        <taxon>Paraflavitalea</taxon>
    </lineage>
</organism>
<dbReference type="CDD" id="cd11313">
    <property type="entry name" value="AmyAc_arch_bac_AmyA"/>
    <property type="match status" value="1"/>
</dbReference>
<dbReference type="Gene3D" id="3.20.20.80">
    <property type="entry name" value="Glycosidases"/>
    <property type="match status" value="1"/>
</dbReference>
<dbReference type="AlphaFoldDB" id="A0A3B7MQI4"/>
<dbReference type="SUPFAM" id="SSF51445">
    <property type="entry name" value="(Trans)glycosidases"/>
    <property type="match status" value="1"/>
</dbReference>
<protein>
    <submittedName>
        <fullName evidence="2">DUF3459 domain-containing protein</fullName>
    </submittedName>
</protein>
<dbReference type="InterPro" id="IPR013780">
    <property type="entry name" value="Glyco_hydro_b"/>
</dbReference>
<dbReference type="SMART" id="SM00642">
    <property type="entry name" value="Aamy"/>
    <property type="match status" value="1"/>
</dbReference>
<dbReference type="EMBL" id="CP032157">
    <property type="protein sequence ID" value="AXY75236.1"/>
    <property type="molecule type" value="Genomic_DNA"/>
</dbReference>
<gene>
    <name evidence="2" type="ORF">D3H65_15145</name>
</gene>
<feature type="domain" description="Glycosyl hydrolase family 13 catalytic" evidence="1">
    <location>
        <begin position="1"/>
        <end position="333"/>
    </location>
</feature>
<reference evidence="2 3" key="1">
    <citation type="submission" date="2018-09" db="EMBL/GenBank/DDBJ databases">
        <title>Genome sequencing of strain 6GH32-13.</title>
        <authorList>
            <person name="Weon H.-Y."/>
            <person name="Heo J."/>
            <person name="Kwon S.-W."/>
        </authorList>
    </citation>
    <scope>NUCLEOTIDE SEQUENCE [LARGE SCALE GENOMIC DNA]</scope>
    <source>
        <strain evidence="2 3">5GH32-13</strain>
    </source>
</reference>
<evidence type="ECO:0000259" key="1">
    <source>
        <dbReference type="SMART" id="SM00642"/>
    </source>
</evidence>
<dbReference type="PANTHER" id="PTHR47786">
    <property type="entry name" value="ALPHA-1,4-GLUCAN:MALTOSE-1-PHOSPHATE MALTOSYLTRANSFERASE"/>
    <property type="match status" value="1"/>
</dbReference>
<name>A0A3B7MQI4_9BACT</name>
<evidence type="ECO:0000313" key="3">
    <source>
        <dbReference type="Proteomes" id="UP000263900"/>
    </source>
</evidence>
<dbReference type="InterPro" id="IPR032091">
    <property type="entry name" value="Malt_amylase-like_C"/>
</dbReference>
<dbReference type="Gene3D" id="2.60.40.1180">
    <property type="entry name" value="Golgi alpha-mannosidase II"/>
    <property type="match status" value="1"/>
</dbReference>
<dbReference type="Pfam" id="PF00128">
    <property type="entry name" value="Alpha-amylase"/>
    <property type="match status" value="1"/>
</dbReference>
<proteinExistence type="predicted"/>
<sequence length="424" mass="49282">MLRRFTPVAWSTDTNIYEVNIRQYTPEGTFAAFAQHLPRLADMGVEVLWFMPITPISKAGRKGTMGSYYACSDYGTTNPEFGTVADFKNLVQQAHAAGMKVIIDWVANHTGLDHIWTSTHPEYYKKDIDGKFYDTHGWDDVIDLNYYDQPMRQAMIADMDFWIRECNIDGFRCDMAHLVPLDFWRQARTALDPIKPLFWLAETEDLLYLDVFDTCYAWRWMHQTEKFSKGQVSLQSLDDLLQMYLQEFPTGTCPLFFTANHDENSWNGTEYEKYDGAARPLAVFNATWFGIPLMYSGQELPNLKRLKFFDKDPIEWTGRNQLHDFYKVLNRLRKQHPAINTASATQPIRLATTQNERIFVFLRRYENRQLLVLLNLSPQPASIQLPDGQVQGSFTNIFDNSLFTITPQSTIDLKAWDYLVLTDQ</sequence>
<dbReference type="InterPro" id="IPR017853">
    <property type="entry name" value="GH"/>
</dbReference>
<dbReference type="Proteomes" id="UP000263900">
    <property type="component" value="Chromosome"/>
</dbReference>
<dbReference type="KEGG" id="pseg:D3H65_15145"/>
<dbReference type="PANTHER" id="PTHR47786:SF2">
    <property type="entry name" value="GLYCOSYL HYDROLASE FAMILY 13 CATALYTIC DOMAIN-CONTAINING PROTEIN"/>
    <property type="match status" value="1"/>
</dbReference>
<dbReference type="SUPFAM" id="SSF51011">
    <property type="entry name" value="Glycosyl hydrolase domain"/>
    <property type="match status" value="1"/>
</dbReference>
<evidence type="ECO:0000313" key="2">
    <source>
        <dbReference type="EMBL" id="AXY75236.1"/>
    </source>
</evidence>
<dbReference type="OrthoDB" id="9805159at2"/>
<dbReference type="InterPro" id="IPR006047">
    <property type="entry name" value="GH13_cat_dom"/>
</dbReference>
<keyword evidence="3" id="KW-1185">Reference proteome</keyword>
<dbReference type="RefSeq" id="WP_119051117.1">
    <property type="nucleotide sequence ID" value="NZ_CP032157.1"/>
</dbReference>